<protein>
    <submittedName>
        <fullName evidence="2">Uncharacterized protein</fullName>
    </submittedName>
</protein>
<reference evidence="2 3" key="1">
    <citation type="submission" date="2024-04" db="EMBL/GenBank/DDBJ databases">
        <title>Phyllosticta paracitricarpa is synonymous to the EU quarantine fungus P. citricarpa based on phylogenomic analyses.</title>
        <authorList>
            <consortium name="Lawrence Berkeley National Laboratory"/>
            <person name="Van Ingen-Buijs V.A."/>
            <person name="Van Westerhoven A.C."/>
            <person name="Haridas S."/>
            <person name="Skiadas P."/>
            <person name="Martin F."/>
            <person name="Groenewald J.Z."/>
            <person name="Crous P.W."/>
            <person name="Seidl M.F."/>
        </authorList>
    </citation>
    <scope>NUCLEOTIDE SEQUENCE [LARGE SCALE GENOMIC DNA]</scope>
    <source>
        <strain evidence="2 3">CBS 123371</strain>
    </source>
</reference>
<feature type="compositionally biased region" description="Polar residues" evidence="1">
    <location>
        <begin position="123"/>
        <end position="135"/>
    </location>
</feature>
<dbReference type="EMBL" id="JBBPHU010000001">
    <property type="protein sequence ID" value="KAK7523528.1"/>
    <property type="molecule type" value="Genomic_DNA"/>
</dbReference>
<evidence type="ECO:0000313" key="3">
    <source>
        <dbReference type="Proteomes" id="UP001363622"/>
    </source>
</evidence>
<gene>
    <name evidence="2" type="ORF">IWZ03DRAFT_364847</name>
</gene>
<sequence>MRLRLPRLHSPALPLASSSTSRVSMFPSRAAYLVAHAIADLFPLMYIATSPPAAPTKPRKNQSILHAHVPLPPFPHSTSLPITPTMHTHPPTYLASLEAPPIMPNAHPIRLFHSPLSGTSSIHLSVDQSNLNPSHPSLLHHTTPPINSQPSRLTRERKKTSYVDS</sequence>
<accession>A0ABR1L1W1</accession>
<evidence type="ECO:0000313" key="2">
    <source>
        <dbReference type="EMBL" id="KAK7523528.1"/>
    </source>
</evidence>
<keyword evidence="3" id="KW-1185">Reference proteome</keyword>
<name>A0ABR1L1W1_9PEZI</name>
<comment type="caution">
    <text evidence="2">The sequence shown here is derived from an EMBL/GenBank/DDBJ whole genome shotgun (WGS) entry which is preliminary data.</text>
</comment>
<feature type="compositionally biased region" description="Basic residues" evidence="1">
    <location>
        <begin position="155"/>
        <end position="165"/>
    </location>
</feature>
<evidence type="ECO:0000256" key="1">
    <source>
        <dbReference type="SAM" id="MobiDB-lite"/>
    </source>
</evidence>
<dbReference type="Proteomes" id="UP001363622">
    <property type="component" value="Unassembled WGS sequence"/>
</dbReference>
<feature type="region of interest" description="Disordered" evidence="1">
    <location>
        <begin position="123"/>
        <end position="165"/>
    </location>
</feature>
<organism evidence="2 3">
    <name type="scientific">Phyllosticta citriasiana</name>
    <dbReference type="NCBI Taxonomy" id="595635"/>
    <lineage>
        <taxon>Eukaryota</taxon>
        <taxon>Fungi</taxon>
        <taxon>Dikarya</taxon>
        <taxon>Ascomycota</taxon>
        <taxon>Pezizomycotina</taxon>
        <taxon>Dothideomycetes</taxon>
        <taxon>Dothideomycetes incertae sedis</taxon>
        <taxon>Botryosphaeriales</taxon>
        <taxon>Phyllostictaceae</taxon>
        <taxon>Phyllosticta</taxon>
    </lineage>
</organism>
<proteinExistence type="predicted"/>